<dbReference type="AlphaFoldDB" id="A0A6H0SMB0"/>
<dbReference type="InterPro" id="IPR041223">
    <property type="entry name" value="ApeA_NTD"/>
</dbReference>
<name>A0A6H0SMB0_9MICC</name>
<protein>
    <recommendedName>
        <fullName evidence="1">ApeA N-terminal domain-containing protein</fullName>
    </recommendedName>
</protein>
<dbReference type="EMBL" id="CP032549">
    <property type="protein sequence ID" value="QIV87721.1"/>
    <property type="molecule type" value="Genomic_DNA"/>
</dbReference>
<gene>
    <name evidence="2" type="ORF">D3791_11745</name>
</gene>
<evidence type="ECO:0000313" key="2">
    <source>
        <dbReference type="EMBL" id="QIV87721.1"/>
    </source>
</evidence>
<feature type="domain" description="ApeA N-terminal" evidence="1">
    <location>
        <begin position="164"/>
        <end position="364"/>
    </location>
</feature>
<accession>A0A6H0SMB0</accession>
<keyword evidence="3" id="KW-1185">Reference proteome</keyword>
<evidence type="ECO:0000259" key="1">
    <source>
        <dbReference type="Pfam" id="PF18862"/>
    </source>
</evidence>
<organism evidence="2 3">
    <name type="scientific">Glutamicibacter mishrai</name>
    <dbReference type="NCBI Taxonomy" id="1775880"/>
    <lineage>
        <taxon>Bacteria</taxon>
        <taxon>Bacillati</taxon>
        <taxon>Actinomycetota</taxon>
        <taxon>Actinomycetes</taxon>
        <taxon>Micrococcales</taxon>
        <taxon>Micrococcaceae</taxon>
        <taxon>Glutamicibacter</taxon>
    </lineage>
</organism>
<reference evidence="2 3" key="1">
    <citation type="submission" date="2018-09" db="EMBL/GenBank/DDBJ databases">
        <title>Glutamicibacter mishrai S5-52T (LMG 29155T = KCTC 39846T).</title>
        <authorList>
            <person name="Das S.K."/>
        </authorList>
    </citation>
    <scope>NUCLEOTIDE SEQUENCE [LARGE SCALE GENOMIC DNA]</scope>
    <source>
        <strain evidence="2 3">S5-52</strain>
    </source>
</reference>
<evidence type="ECO:0000313" key="3">
    <source>
        <dbReference type="Proteomes" id="UP000502331"/>
    </source>
</evidence>
<proteinExistence type="predicted"/>
<dbReference type="Proteomes" id="UP000502331">
    <property type="component" value="Chromosome"/>
</dbReference>
<dbReference type="Pfam" id="PF18862">
    <property type="entry name" value="ApeA_NTD1"/>
    <property type="match status" value="1"/>
</dbReference>
<sequence length="553" mass="62234">MVLQKCLATDGLDKILRQRLRHMVTRILGRWFYADLSMEERCVARCLAVYRVRYKRYYYGECQGQHGGSCQRFPLHSVNLIGEVQHYYGAVMNSFGMKLGDTAIGLVYDGIEENELLYGQMIIDENYGPLLVVSFPDDIFGEKDPHWWKQADVIPEVLCFRSVEGSASFLDCVVIRRKRRFSGVSEITMRPATVIYDLVSKNKEGPLEATQVTSTIEYLGEWLDQGSMTTRLEQDGSGKAVAFEIRVETSPSKNLTLSNMSVELSTPWRGRSNHGQASIETNGQISTNAKRPLPVDDHLNVHKRLRDFLVISTGKPVKISGHKLNFEVESDSLEFTHFSTAREQFATEHDVPRGVDHLIDFNEVVTSKLEAWLETDSSLAGKTGALIQLLEREHFTSTDRVIYAGMTAESLGKELPPVLGDTFTYSGCPTTNSPGKPTQYTYVLRCIAHSRLNFTNSPLSIYEASKAIAQNYNKTKHYEPAKTPEPSVSIILGRVLAVALRKLMTRAVRAKPPMSYPEPDDREARFAVGALENIGLDENGWPRYRVVTEDIES</sequence>